<comment type="similarity">
    <text evidence="1">Belongs to the mannitol dehydrogenase family.</text>
</comment>
<dbReference type="InterPro" id="IPR023027">
    <property type="entry name" value="Mannitol_DH_CS"/>
</dbReference>
<name>A0ABP5UUI1_9ACTN</name>
<keyword evidence="5" id="KW-0520">NAD</keyword>
<dbReference type="Pfam" id="PF08125">
    <property type="entry name" value="Mannitol_dh_C"/>
    <property type="match status" value="1"/>
</dbReference>
<dbReference type="InterPro" id="IPR013131">
    <property type="entry name" value="Mannitol_DH_N"/>
</dbReference>
<dbReference type="SUPFAM" id="SSF48179">
    <property type="entry name" value="6-phosphogluconate dehydrogenase C-terminal domain-like"/>
    <property type="match status" value="1"/>
</dbReference>
<evidence type="ECO:0000259" key="7">
    <source>
        <dbReference type="Pfam" id="PF01232"/>
    </source>
</evidence>
<evidence type="ECO:0000256" key="2">
    <source>
        <dbReference type="ARBA" id="ARBA00012939"/>
    </source>
</evidence>
<dbReference type="InterPro" id="IPR013118">
    <property type="entry name" value="Mannitol_DH_C"/>
</dbReference>
<evidence type="ECO:0000256" key="1">
    <source>
        <dbReference type="ARBA" id="ARBA00006541"/>
    </source>
</evidence>
<dbReference type="Gene3D" id="3.40.50.720">
    <property type="entry name" value="NAD(P)-binding Rossmann-like Domain"/>
    <property type="match status" value="1"/>
</dbReference>
<comment type="caution">
    <text evidence="9">The sequence shown here is derived from an EMBL/GenBank/DDBJ whole genome shotgun (WGS) entry which is preliminary data.</text>
</comment>
<feature type="domain" description="Mannitol dehydrogenase C-terminal" evidence="8">
    <location>
        <begin position="273"/>
        <end position="456"/>
    </location>
</feature>
<evidence type="ECO:0000256" key="6">
    <source>
        <dbReference type="ARBA" id="ARBA00048615"/>
    </source>
</evidence>
<dbReference type="InterPro" id="IPR050988">
    <property type="entry name" value="Mannitol_DH/Oxidoreductase"/>
</dbReference>
<dbReference type="InterPro" id="IPR013328">
    <property type="entry name" value="6PGD_dom2"/>
</dbReference>
<dbReference type="PANTHER" id="PTHR43362">
    <property type="entry name" value="MANNITOL DEHYDROGENASE DSF1-RELATED"/>
    <property type="match status" value="1"/>
</dbReference>
<organism evidence="9 10">
    <name type="scientific">Dactylosporangium salmoneum</name>
    <dbReference type="NCBI Taxonomy" id="53361"/>
    <lineage>
        <taxon>Bacteria</taxon>
        <taxon>Bacillati</taxon>
        <taxon>Actinomycetota</taxon>
        <taxon>Actinomycetes</taxon>
        <taxon>Micromonosporales</taxon>
        <taxon>Micromonosporaceae</taxon>
        <taxon>Dactylosporangium</taxon>
    </lineage>
</organism>
<dbReference type="InterPro" id="IPR036291">
    <property type="entry name" value="NAD(P)-bd_dom_sf"/>
</dbReference>
<comment type="catalytic activity">
    <reaction evidence="6">
        <text>D-mannitol 1-phosphate + NAD(+) = beta-D-fructose 6-phosphate + NADH + H(+)</text>
        <dbReference type="Rhea" id="RHEA:19661"/>
        <dbReference type="ChEBI" id="CHEBI:15378"/>
        <dbReference type="ChEBI" id="CHEBI:57540"/>
        <dbReference type="ChEBI" id="CHEBI:57634"/>
        <dbReference type="ChEBI" id="CHEBI:57945"/>
        <dbReference type="ChEBI" id="CHEBI:61381"/>
        <dbReference type="EC" id="1.1.1.17"/>
    </reaction>
</comment>
<keyword evidence="4" id="KW-0560">Oxidoreductase</keyword>
<dbReference type="PANTHER" id="PTHR43362:SF1">
    <property type="entry name" value="MANNITOL DEHYDROGENASE 2-RELATED"/>
    <property type="match status" value="1"/>
</dbReference>
<sequence length="469" mass="50621">MTQGDRLQIDSLRYDRGALTPGIVHVGVGRFHRAHLAVYLDDLMGQGQGRAWAIRGVGLRPEDIETRDALRAQECLYSVTEKHPDGTRSTHVVGSIVAFIDGYSDPDAAIEAIAEAGTRIVSLTITEGGYQVDLTDPQIAADLAGAVPRTAFGVVCEGLRRRRDRGLGPLTVLSCDNIQGNGAVTRDAFTTFAQALDADLATWIATHVSFPSTMVDRITPVPTAADAAEVQTRTGLADRAAVVCEPFRQFVVEDNFVAGRPPWDAVGVQMVADVQPYEQMKLRLLNAPHQILAHFGLLAGYAYTSEAMRDPDLAALIEAFQDREARPTLPVVPGVDLDTYTRTVLDRFANPQMADTLVRIATSASARVPAFLLPVVRDRLAAGASFPIAAATVAAWLHRLRRAADLGTEVHVPDETTLIAPGTTPTVRDLTAHPLFGDLSAQPRFTDAVEEAAEELDRDGIASVLRRLL</sequence>
<dbReference type="EMBL" id="BAAARV010000097">
    <property type="protein sequence ID" value="GAA2385438.1"/>
    <property type="molecule type" value="Genomic_DNA"/>
</dbReference>
<evidence type="ECO:0000313" key="10">
    <source>
        <dbReference type="Proteomes" id="UP001501444"/>
    </source>
</evidence>
<dbReference type="Pfam" id="PF01232">
    <property type="entry name" value="Mannitol_dh"/>
    <property type="match status" value="1"/>
</dbReference>
<dbReference type="SUPFAM" id="SSF51735">
    <property type="entry name" value="NAD(P)-binding Rossmann-fold domains"/>
    <property type="match status" value="1"/>
</dbReference>
<proteinExistence type="inferred from homology"/>
<evidence type="ECO:0000259" key="8">
    <source>
        <dbReference type="Pfam" id="PF08125"/>
    </source>
</evidence>
<evidence type="ECO:0000256" key="4">
    <source>
        <dbReference type="ARBA" id="ARBA00023002"/>
    </source>
</evidence>
<dbReference type="InterPro" id="IPR008927">
    <property type="entry name" value="6-PGluconate_DH-like_C_sf"/>
</dbReference>
<dbReference type="InterPro" id="IPR000669">
    <property type="entry name" value="Mannitol_DH"/>
</dbReference>
<dbReference type="EC" id="1.1.1.17" evidence="2"/>
<dbReference type="Proteomes" id="UP001501444">
    <property type="component" value="Unassembled WGS sequence"/>
</dbReference>
<accession>A0ABP5UUI1</accession>
<evidence type="ECO:0000256" key="3">
    <source>
        <dbReference type="ARBA" id="ARBA00016219"/>
    </source>
</evidence>
<keyword evidence="10" id="KW-1185">Reference proteome</keyword>
<evidence type="ECO:0000256" key="5">
    <source>
        <dbReference type="ARBA" id="ARBA00023027"/>
    </source>
</evidence>
<reference evidence="10" key="1">
    <citation type="journal article" date="2019" name="Int. J. Syst. Evol. Microbiol.">
        <title>The Global Catalogue of Microorganisms (GCM) 10K type strain sequencing project: providing services to taxonomists for standard genome sequencing and annotation.</title>
        <authorList>
            <consortium name="The Broad Institute Genomics Platform"/>
            <consortium name="The Broad Institute Genome Sequencing Center for Infectious Disease"/>
            <person name="Wu L."/>
            <person name="Ma J."/>
        </authorList>
    </citation>
    <scope>NUCLEOTIDE SEQUENCE [LARGE SCALE GENOMIC DNA]</scope>
    <source>
        <strain evidence="10">JCM 3272</strain>
    </source>
</reference>
<feature type="domain" description="Mannitol dehydrogenase N-terminal" evidence="7">
    <location>
        <begin position="22"/>
        <end position="264"/>
    </location>
</feature>
<evidence type="ECO:0000313" key="9">
    <source>
        <dbReference type="EMBL" id="GAA2385438.1"/>
    </source>
</evidence>
<dbReference type="RefSeq" id="WP_344619349.1">
    <property type="nucleotide sequence ID" value="NZ_BAAARV010000097.1"/>
</dbReference>
<dbReference type="PRINTS" id="PR00084">
    <property type="entry name" value="MTLDHDRGNASE"/>
</dbReference>
<protein>
    <recommendedName>
        <fullName evidence="3">Mannitol-1-phosphate 5-dehydrogenase</fullName>
        <ecNumber evidence="2">1.1.1.17</ecNumber>
    </recommendedName>
</protein>
<dbReference type="PROSITE" id="PS00974">
    <property type="entry name" value="MANNITOL_DHGENASE"/>
    <property type="match status" value="1"/>
</dbReference>
<gene>
    <name evidence="9" type="ORF">GCM10010170_095380</name>
</gene>
<dbReference type="Gene3D" id="1.10.1040.10">
    <property type="entry name" value="N-(1-d-carboxylethyl)-l-norvaline Dehydrogenase, domain 2"/>
    <property type="match status" value="1"/>
</dbReference>